<keyword evidence="13" id="KW-0234">DNA repair</keyword>
<dbReference type="InterPro" id="IPR051912">
    <property type="entry name" value="Alkylbase_DNA_Glycosylase/TA"/>
</dbReference>
<dbReference type="SUPFAM" id="SSF46689">
    <property type="entry name" value="Homeodomain-like"/>
    <property type="match status" value="2"/>
</dbReference>
<dbReference type="PANTHER" id="PTHR43003">
    <property type="entry name" value="DNA-3-METHYLADENINE GLYCOSYLASE"/>
    <property type="match status" value="1"/>
</dbReference>
<dbReference type="SMART" id="SM01009">
    <property type="entry name" value="AlkA_N"/>
    <property type="match status" value="1"/>
</dbReference>
<name>A0A486XSI1_9GAMM</name>
<evidence type="ECO:0000256" key="7">
    <source>
        <dbReference type="ARBA" id="ARBA00022763"/>
    </source>
</evidence>
<protein>
    <recommendedName>
        <fullName evidence="3">DNA-3-methyladenine glycosylase II</fullName>
        <ecNumber evidence="3">3.2.2.21</ecNumber>
    </recommendedName>
</protein>
<evidence type="ECO:0000256" key="3">
    <source>
        <dbReference type="ARBA" id="ARBA00012000"/>
    </source>
</evidence>
<dbReference type="PROSITE" id="PS01124">
    <property type="entry name" value="HTH_ARAC_FAMILY_2"/>
    <property type="match status" value="1"/>
</dbReference>
<evidence type="ECO:0000256" key="12">
    <source>
        <dbReference type="ARBA" id="ARBA00023163"/>
    </source>
</evidence>
<keyword evidence="8" id="KW-0862">Zinc</keyword>
<dbReference type="GO" id="GO:0005737">
    <property type="term" value="C:cytoplasm"/>
    <property type="evidence" value="ECO:0007669"/>
    <property type="project" value="TreeGrafter"/>
</dbReference>
<dbReference type="GO" id="GO:0032259">
    <property type="term" value="P:methylation"/>
    <property type="evidence" value="ECO:0007669"/>
    <property type="project" value="UniProtKB-KW"/>
</dbReference>
<dbReference type="SUPFAM" id="SSF48150">
    <property type="entry name" value="DNA-glycosylase"/>
    <property type="match status" value="1"/>
</dbReference>
<dbReference type="InterPro" id="IPR010316">
    <property type="entry name" value="AlkA_N"/>
</dbReference>
<proteinExistence type="predicted"/>
<evidence type="ECO:0000256" key="11">
    <source>
        <dbReference type="ARBA" id="ARBA00023159"/>
    </source>
</evidence>
<keyword evidence="9" id="KW-0805">Transcription regulation</keyword>
<dbReference type="GO" id="GO:0006307">
    <property type="term" value="P:DNA alkylation repair"/>
    <property type="evidence" value="ECO:0007669"/>
    <property type="project" value="TreeGrafter"/>
</dbReference>
<dbReference type="SUPFAM" id="SSF57884">
    <property type="entry name" value="Ada DNA repair protein, N-terminal domain (N-Ada 10)"/>
    <property type="match status" value="1"/>
</dbReference>
<dbReference type="InterPro" id="IPR009057">
    <property type="entry name" value="Homeodomain-like_sf"/>
</dbReference>
<dbReference type="GO" id="GO:0032993">
    <property type="term" value="C:protein-DNA complex"/>
    <property type="evidence" value="ECO:0007669"/>
    <property type="project" value="TreeGrafter"/>
</dbReference>
<dbReference type="GO" id="GO:0043565">
    <property type="term" value="F:sequence-specific DNA binding"/>
    <property type="evidence" value="ECO:0007669"/>
    <property type="project" value="InterPro"/>
</dbReference>
<keyword evidence="5" id="KW-0808">Transferase</keyword>
<dbReference type="Gene3D" id="3.40.10.10">
    <property type="entry name" value="DNA Methylphosphotriester Repair Domain"/>
    <property type="match status" value="1"/>
</dbReference>
<dbReference type="Gene3D" id="3.30.310.20">
    <property type="entry name" value="DNA-3-methyladenine glycosylase AlkA, N-terminal domain"/>
    <property type="match status" value="1"/>
</dbReference>
<dbReference type="FunFam" id="3.40.10.10:FF:000001">
    <property type="entry name" value="DNA-3-methyladenine glycosylase 2"/>
    <property type="match status" value="1"/>
</dbReference>
<reference evidence="15" key="1">
    <citation type="submission" date="2019-04" db="EMBL/GenBank/DDBJ databases">
        <authorList>
            <person name="Brambilla D."/>
        </authorList>
    </citation>
    <scope>NUCLEOTIDE SEQUENCE</scope>
    <source>
        <strain evidence="15">BAL1</strain>
    </source>
</reference>
<dbReference type="GO" id="GO:0008270">
    <property type="term" value="F:zinc ion binding"/>
    <property type="evidence" value="ECO:0007669"/>
    <property type="project" value="InterPro"/>
</dbReference>
<dbReference type="GO" id="GO:0008168">
    <property type="term" value="F:methyltransferase activity"/>
    <property type="evidence" value="ECO:0007669"/>
    <property type="project" value="UniProtKB-KW"/>
</dbReference>
<dbReference type="Gene3D" id="1.10.10.60">
    <property type="entry name" value="Homeodomain-like"/>
    <property type="match status" value="2"/>
</dbReference>
<keyword evidence="4" id="KW-0489">Methyltransferase</keyword>
<dbReference type="SUPFAM" id="SSF55945">
    <property type="entry name" value="TATA-box binding protein-like"/>
    <property type="match status" value="1"/>
</dbReference>
<dbReference type="InterPro" id="IPR011257">
    <property type="entry name" value="DNA_glycosylase"/>
</dbReference>
<evidence type="ECO:0000256" key="13">
    <source>
        <dbReference type="ARBA" id="ARBA00023204"/>
    </source>
</evidence>
<keyword evidence="10" id="KW-0238">DNA-binding</keyword>
<gene>
    <name evidence="15" type="ORF">BAL341_1976</name>
</gene>
<feature type="domain" description="HTH araC/xylS-type" evidence="14">
    <location>
        <begin position="86"/>
        <end position="184"/>
    </location>
</feature>
<evidence type="ECO:0000256" key="5">
    <source>
        <dbReference type="ARBA" id="ARBA00022679"/>
    </source>
</evidence>
<evidence type="ECO:0000259" key="14">
    <source>
        <dbReference type="PROSITE" id="PS01124"/>
    </source>
</evidence>
<comment type="catalytic activity">
    <reaction evidence="1">
        <text>Hydrolysis of alkylated DNA, releasing 3-methyladenine, 3-methylguanine, 7-methylguanine and 7-methyladenine.</text>
        <dbReference type="EC" id="3.2.2.21"/>
    </reaction>
</comment>
<dbReference type="SMART" id="SM00478">
    <property type="entry name" value="ENDO3c"/>
    <property type="match status" value="1"/>
</dbReference>
<dbReference type="InterPro" id="IPR003265">
    <property type="entry name" value="HhH-GPD_domain"/>
</dbReference>
<dbReference type="InterPro" id="IPR023170">
    <property type="entry name" value="HhH_base_excis_C"/>
</dbReference>
<dbReference type="SMART" id="SM00342">
    <property type="entry name" value="HTH_ARAC"/>
    <property type="match status" value="1"/>
</dbReference>
<evidence type="ECO:0000256" key="2">
    <source>
        <dbReference type="ARBA" id="ARBA00001947"/>
    </source>
</evidence>
<evidence type="ECO:0000256" key="10">
    <source>
        <dbReference type="ARBA" id="ARBA00023125"/>
    </source>
</evidence>
<dbReference type="InterPro" id="IPR004026">
    <property type="entry name" value="Ada_DNA_repair_Zn-bd"/>
</dbReference>
<keyword evidence="11" id="KW-0010">Activator</keyword>
<dbReference type="EC" id="3.2.2.21" evidence="3"/>
<comment type="cofactor">
    <cofactor evidence="2">
        <name>Zn(2+)</name>
        <dbReference type="ChEBI" id="CHEBI:29105"/>
    </cofactor>
</comment>
<dbReference type="GO" id="GO:0003700">
    <property type="term" value="F:DNA-binding transcription factor activity"/>
    <property type="evidence" value="ECO:0007669"/>
    <property type="project" value="InterPro"/>
</dbReference>
<accession>A0A486XSI1</accession>
<dbReference type="Gene3D" id="1.10.1670.10">
    <property type="entry name" value="Helix-hairpin-Helix base-excision DNA repair enzymes (C-terminal)"/>
    <property type="match status" value="1"/>
</dbReference>
<dbReference type="Pfam" id="PF06029">
    <property type="entry name" value="AlkA_N"/>
    <property type="match status" value="1"/>
</dbReference>
<keyword evidence="7" id="KW-0227">DNA damage</keyword>
<dbReference type="InterPro" id="IPR037046">
    <property type="entry name" value="AlkA_N_sf"/>
</dbReference>
<organism evidence="15">
    <name type="scientific">Rheinheimera sp. BAL341</name>
    <dbReference type="NCBI Taxonomy" id="1708203"/>
    <lineage>
        <taxon>Bacteria</taxon>
        <taxon>Pseudomonadati</taxon>
        <taxon>Pseudomonadota</taxon>
        <taxon>Gammaproteobacteria</taxon>
        <taxon>Chromatiales</taxon>
        <taxon>Chromatiaceae</taxon>
        <taxon>Rheinheimera</taxon>
    </lineage>
</organism>
<sequence>MLNPDTCHQARLSRDARFDGLFFTAVKSTGIFCRPICPAKAPAEHQVCYYPSAAAASAAGYRPCLRCRPDSAPGSAAWQGTNTALQRAIRLIDAGDLQQQSQAELANRLGISERYLRKLFTEQLGMPPKQYAITQQVLFAKKLLHETSMPVSHIAFQAGFNSVRRFNDAFKRQLQLSPLQIRRGKVSRNKGLELTLSYRPPLAWQQMLGFWRARTLDGVDWVAGQQYGRSFSFMQQAGWFEVAPARDNNLLLQLYWPGQHGLFSLVRQIRRLLDLDANMLQIEQHLSCHPLFQRGIVNGLRIPGVWDSWEAGVRAILGQQVSVAAARTQLNRLVQALGEPITADRRLFPTPTAVLNSDLQMIKLPDARRNTLKALAQAILQQPDAAADQWLTIKGIGPWTVNYAKLRGQSDTDIWLAGDLGVQKALAKTGVNSDISALAPWRSYATFQLWFSLGA</sequence>
<dbReference type="GO" id="GO:0043916">
    <property type="term" value="F:DNA-7-methylguanine glycosylase activity"/>
    <property type="evidence" value="ECO:0007669"/>
    <property type="project" value="TreeGrafter"/>
</dbReference>
<evidence type="ECO:0000256" key="1">
    <source>
        <dbReference type="ARBA" id="ARBA00000086"/>
    </source>
</evidence>
<dbReference type="Gene3D" id="1.10.340.30">
    <property type="entry name" value="Hypothetical protein, domain 2"/>
    <property type="match status" value="1"/>
</dbReference>
<dbReference type="EMBL" id="CAAJGR010000107">
    <property type="protein sequence ID" value="VHO04567.1"/>
    <property type="molecule type" value="Genomic_DNA"/>
</dbReference>
<dbReference type="Pfam" id="PF02805">
    <property type="entry name" value="Ada_Zn_binding"/>
    <property type="match status" value="1"/>
</dbReference>
<evidence type="ECO:0000256" key="9">
    <source>
        <dbReference type="ARBA" id="ARBA00023015"/>
    </source>
</evidence>
<evidence type="ECO:0000313" key="15">
    <source>
        <dbReference type="EMBL" id="VHO04567.1"/>
    </source>
</evidence>
<dbReference type="GO" id="GO:0032131">
    <property type="term" value="F:alkylated DNA binding"/>
    <property type="evidence" value="ECO:0007669"/>
    <property type="project" value="TreeGrafter"/>
</dbReference>
<evidence type="ECO:0000256" key="8">
    <source>
        <dbReference type="ARBA" id="ARBA00022833"/>
    </source>
</evidence>
<evidence type="ECO:0000256" key="6">
    <source>
        <dbReference type="ARBA" id="ARBA00022723"/>
    </source>
</evidence>
<dbReference type="InterPro" id="IPR018060">
    <property type="entry name" value="HTH_AraC"/>
</dbReference>
<dbReference type="PANTHER" id="PTHR43003:SF13">
    <property type="entry name" value="DNA-3-METHYLADENINE GLYCOSYLASE 2"/>
    <property type="match status" value="1"/>
</dbReference>
<evidence type="ECO:0000256" key="4">
    <source>
        <dbReference type="ARBA" id="ARBA00022603"/>
    </source>
</evidence>
<dbReference type="InterPro" id="IPR035451">
    <property type="entry name" value="Ada-like_dom_sf"/>
</dbReference>
<keyword evidence="6" id="KW-0479">Metal-binding</keyword>
<dbReference type="GO" id="GO:0006285">
    <property type="term" value="P:base-excision repair, AP site formation"/>
    <property type="evidence" value="ECO:0007669"/>
    <property type="project" value="TreeGrafter"/>
</dbReference>
<dbReference type="Pfam" id="PF12833">
    <property type="entry name" value="HTH_18"/>
    <property type="match status" value="1"/>
</dbReference>
<dbReference type="GO" id="GO:0008725">
    <property type="term" value="F:DNA-3-methyladenine glycosylase activity"/>
    <property type="evidence" value="ECO:0007669"/>
    <property type="project" value="TreeGrafter"/>
</dbReference>
<keyword evidence="12" id="KW-0804">Transcription</keyword>
<dbReference type="AlphaFoldDB" id="A0A486XSI1"/>